<dbReference type="Pfam" id="PF21203">
    <property type="entry name" value="ECM10"/>
    <property type="match status" value="1"/>
</dbReference>
<sequence length="342" mass="39319">MIAINILLIYLLAIGRFIRGDEGQQALASDQEPYKLSIFHRLSSKLSIGVDPNNHSNFSSSFSNGQTWRKRGDLKIRRANSDSKSLTISSFKRPTMEHLKIDVKSWITSKHLPDYQLLILPHQESPSLPFDYDSHGSISFSLCNFLSDRDQRFKEYLNLWVEEEEIKSGAEGSNRMELRIIGLNWGVEERSRSIFESQSIDRSCKIDDEIFNDNKIGAKFENEEEEKRLKSVEGRLNEVFKSVDSWNTKVMIRRPETLPEPFLRPFQNQGGAVGNRPLEYLPDGTIKKTKQERLREEEANKSWFAKYWMYILPFAILVMFGGGGNSFEEAKTESKSTPSSSS</sequence>
<comment type="caution">
    <text evidence="2">The sequence shown here is derived from an EMBL/GenBank/DDBJ whole genome shotgun (WGS) entry which is preliminary data.</text>
</comment>
<evidence type="ECO:0000256" key="1">
    <source>
        <dbReference type="SAM" id="SignalP"/>
    </source>
</evidence>
<keyword evidence="3" id="KW-1185">Reference proteome</keyword>
<organism evidence="2 3">
    <name type="scientific">Phakopsora pachyrhizi</name>
    <name type="common">Asian soybean rust disease fungus</name>
    <dbReference type="NCBI Taxonomy" id="170000"/>
    <lineage>
        <taxon>Eukaryota</taxon>
        <taxon>Fungi</taxon>
        <taxon>Dikarya</taxon>
        <taxon>Basidiomycota</taxon>
        <taxon>Pucciniomycotina</taxon>
        <taxon>Pucciniomycetes</taxon>
        <taxon>Pucciniales</taxon>
        <taxon>Phakopsoraceae</taxon>
        <taxon>Phakopsora</taxon>
    </lineage>
</organism>
<keyword evidence="1" id="KW-0732">Signal</keyword>
<accession>A0AAV0BAV9</accession>
<dbReference type="AlphaFoldDB" id="A0AAV0BAV9"/>
<protein>
    <submittedName>
        <fullName evidence="2">Expressed protein</fullName>
    </submittedName>
</protein>
<proteinExistence type="predicted"/>
<feature type="chain" id="PRO_5044021196" evidence="1">
    <location>
        <begin position="21"/>
        <end position="342"/>
    </location>
</feature>
<dbReference type="Proteomes" id="UP001153365">
    <property type="component" value="Unassembled WGS sequence"/>
</dbReference>
<feature type="signal peptide" evidence="1">
    <location>
        <begin position="1"/>
        <end position="20"/>
    </location>
</feature>
<evidence type="ECO:0000313" key="3">
    <source>
        <dbReference type="Proteomes" id="UP001153365"/>
    </source>
</evidence>
<name>A0AAV0BAV9_PHAPC</name>
<reference evidence="2" key="1">
    <citation type="submission" date="2022-06" db="EMBL/GenBank/DDBJ databases">
        <authorList>
            <consortium name="SYNGENTA / RWTH Aachen University"/>
        </authorList>
    </citation>
    <scope>NUCLEOTIDE SEQUENCE</scope>
</reference>
<gene>
    <name evidence="2" type="ORF">PPACK8108_LOCUS15895</name>
</gene>
<dbReference type="EMBL" id="CALTRL010004283">
    <property type="protein sequence ID" value="CAH7682792.1"/>
    <property type="molecule type" value="Genomic_DNA"/>
</dbReference>
<evidence type="ECO:0000313" key="2">
    <source>
        <dbReference type="EMBL" id="CAH7682792.1"/>
    </source>
</evidence>